<dbReference type="InterPro" id="IPR016187">
    <property type="entry name" value="CTDL_fold"/>
</dbReference>
<gene>
    <name evidence="2" type="ORF">JIV24_04845</name>
</gene>
<dbReference type="Pfam" id="PF03781">
    <property type="entry name" value="FGE-sulfatase"/>
    <property type="match status" value="1"/>
</dbReference>
<sequence length="126" mass="14378">MPNGLENVCLQKPNGNKWEYEKDKTKPNGWINLIHPVGTHSKANAYGIHDMAGNAWEWVADKYSPDYYAKCEYENPQGPKEGFGRVIRGGSWHSGPMCKRVFYRKGLSPGWCYFAVGFRCVKDCKN</sequence>
<dbReference type="RefSeq" id="WP_200463885.1">
    <property type="nucleotide sequence ID" value="NZ_JAENRR010000007.1"/>
</dbReference>
<comment type="caution">
    <text evidence="2">The sequence shown here is derived from an EMBL/GenBank/DDBJ whole genome shotgun (WGS) entry which is preliminary data.</text>
</comment>
<dbReference type="InterPro" id="IPR051043">
    <property type="entry name" value="Sulfatase_Mod_Factor_Kinase"/>
</dbReference>
<evidence type="ECO:0000259" key="1">
    <source>
        <dbReference type="Pfam" id="PF03781"/>
    </source>
</evidence>
<feature type="domain" description="Sulfatase-modifying factor enzyme-like" evidence="1">
    <location>
        <begin position="17"/>
        <end position="122"/>
    </location>
</feature>
<dbReference type="SUPFAM" id="SSF56436">
    <property type="entry name" value="C-type lectin-like"/>
    <property type="match status" value="1"/>
</dbReference>
<protein>
    <submittedName>
        <fullName evidence="2">SUMF1/EgtB/PvdO family nonheme iron enzyme</fullName>
    </submittedName>
</protein>
<dbReference type="Gene3D" id="3.90.1580.10">
    <property type="entry name" value="paralog of FGE (formylglycine-generating enzyme)"/>
    <property type="match status" value="1"/>
</dbReference>
<name>A0ABS1HGQ5_9BACT</name>
<dbReference type="Proteomes" id="UP000605676">
    <property type="component" value="Unassembled WGS sequence"/>
</dbReference>
<evidence type="ECO:0000313" key="3">
    <source>
        <dbReference type="Proteomes" id="UP000605676"/>
    </source>
</evidence>
<organism evidence="2 3">
    <name type="scientific">Carboxylicivirga marina</name>
    <dbReference type="NCBI Taxonomy" id="2800988"/>
    <lineage>
        <taxon>Bacteria</taxon>
        <taxon>Pseudomonadati</taxon>
        <taxon>Bacteroidota</taxon>
        <taxon>Bacteroidia</taxon>
        <taxon>Marinilabiliales</taxon>
        <taxon>Marinilabiliaceae</taxon>
        <taxon>Carboxylicivirga</taxon>
    </lineage>
</organism>
<dbReference type="PANTHER" id="PTHR23150">
    <property type="entry name" value="SULFATASE MODIFYING FACTOR 1, 2"/>
    <property type="match status" value="1"/>
</dbReference>
<reference evidence="2 3" key="1">
    <citation type="submission" date="2021-01" db="EMBL/GenBank/DDBJ databases">
        <title>Carboxyliciviraga sp.nov., isolated from coastal sediments.</title>
        <authorList>
            <person name="Lu D."/>
            <person name="Zhang T."/>
        </authorList>
    </citation>
    <scope>NUCLEOTIDE SEQUENCE [LARGE SCALE GENOMIC DNA]</scope>
    <source>
        <strain evidence="2 3">N1Y132</strain>
    </source>
</reference>
<dbReference type="InterPro" id="IPR005532">
    <property type="entry name" value="SUMF_dom"/>
</dbReference>
<evidence type="ECO:0000313" key="2">
    <source>
        <dbReference type="EMBL" id="MBK3516660.1"/>
    </source>
</evidence>
<dbReference type="EMBL" id="JAENRR010000007">
    <property type="protein sequence ID" value="MBK3516660.1"/>
    <property type="molecule type" value="Genomic_DNA"/>
</dbReference>
<proteinExistence type="predicted"/>
<accession>A0ABS1HGQ5</accession>
<keyword evidence="3" id="KW-1185">Reference proteome</keyword>
<dbReference type="PANTHER" id="PTHR23150:SF19">
    <property type="entry name" value="FORMYLGLYCINE-GENERATING ENZYME"/>
    <property type="match status" value="1"/>
</dbReference>
<dbReference type="InterPro" id="IPR042095">
    <property type="entry name" value="SUMF_sf"/>
</dbReference>